<dbReference type="EMBL" id="CAJVPM010024631">
    <property type="protein sequence ID" value="CAG8654536.1"/>
    <property type="molecule type" value="Genomic_DNA"/>
</dbReference>
<evidence type="ECO:0000313" key="1">
    <source>
        <dbReference type="EMBL" id="CAG8654536.1"/>
    </source>
</evidence>
<reference evidence="1" key="1">
    <citation type="submission" date="2021-06" db="EMBL/GenBank/DDBJ databases">
        <authorList>
            <person name="Kallberg Y."/>
            <person name="Tangrot J."/>
            <person name="Rosling A."/>
        </authorList>
    </citation>
    <scope>NUCLEOTIDE SEQUENCE</scope>
    <source>
        <strain evidence="1">AU212A</strain>
    </source>
</reference>
<keyword evidence="2" id="KW-1185">Reference proteome</keyword>
<comment type="caution">
    <text evidence="1">The sequence shown here is derived from an EMBL/GenBank/DDBJ whole genome shotgun (WGS) entry which is preliminary data.</text>
</comment>
<dbReference type="Proteomes" id="UP000789860">
    <property type="component" value="Unassembled WGS sequence"/>
</dbReference>
<feature type="non-terminal residue" evidence="1">
    <location>
        <position position="1"/>
    </location>
</feature>
<proteinExistence type="predicted"/>
<sequence length="48" mass="5618">NIEINIFDKILNFNGQLQTTEEINNLTRAKTETDKFSNSEELYPLTKE</sequence>
<organism evidence="1 2">
    <name type="scientific">Scutellospora calospora</name>
    <dbReference type="NCBI Taxonomy" id="85575"/>
    <lineage>
        <taxon>Eukaryota</taxon>
        <taxon>Fungi</taxon>
        <taxon>Fungi incertae sedis</taxon>
        <taxon>Mucoromycota</taxon>
        <taxon>Glomeromycotina</taxon>
        <taxon>Glomeromycetes</taxon>
        <taxon>Diversisporales</taxon>
        <taxon>Gigasporaceae</taxon>
        <taxon>Scutellospora</taxon>
    </lineage>
</organism>
<protein>
    <submittedName>
        <fullName evidence="1">380_t:CDS:1</fullName>
    </submittedName>
</protein>
<accession>A0ACA9NLS3</accession>
<gene>
    <name evidence="1" type="ORF">SCALOS_LOCUS8787</name>
</gene>
<evidence type="ECO:0000313" key="2">
    <source>
        <dbReference type="Proteomes" id="UP000789860"/>
    </source>
</evidence>
<name>A0ACA9NLS3_9GLOM</name>